<dbReference type="OrthoDB" id="6356688at2759"/>
<evidence type="ECO:0000313" key="3">
    <source>
        <dbReference type="Proteomes" id="UP000595437"/>
    </source>
</evidence>
<feature type="non-terminal residue" evidence="2">
    <location>
        <position position="189"/>
    </location>
</feature>
<proteinExistence type="predicted"/>
<evidence type="ECO:0000259" key="1">
    <source>
        <dbReference type="Pfam" id="PF16512"/>
    </source>
</evidence>
<dbReference type="Pfam" id="PF16512">
    <property type="entry name" value="RhoGAP-FF1"/>
    <property type="match status" value="1"/>
</dbReference>
<protein>
    <recommendedName>
        <fullName evidence="1">Rho GTPase-activating protein FF domain-containing protein</fullName>
    </recommendedName>
</protein>
<dbReference type="GO" id="GO:0050770">
    <property type="term" value="P:regulation of axonogenesis"/>
    <property type="evidence" value="ECO:0007669"/>
    <property type="project" value="TreeGrafter"/>
</dbReference>
<dbReference type="EMBL" id="CP045900">
    <property type="protein sequence ID" value="QQP41779.1"/>
    <property type="molecule type" value="Genomic_DNA"/>
</dbReference>
<dbReference type="SUPFAM" id="SSF81698">
    <property type="entry name" value="FF domain"/>
    <property type="match status" value="1"/>
</dbReference>
<dbReference type="InterPro" id="IPR027417">
    <property type="entry name" value="P-loop_NTPase"/>
</dbReference>
<feature type="non-terminal residue" evidence="2">
    <location>
        <position position="1"/>
    </location>
</feature>
<dbReference type="Gene3D" id="1.10.10.440">
    <property type="entry name" value="FF domain"/>
    <property type="match status" value="1"/>
</dbReference>
<gene>
    <name evidence="2" type="ORF">FKW44_016252</name>
</gene>
<dbReference type="CDD" id="cd00882">
    <property type="entry name" value="Ras_like_GTPase"/>
    <property type="match status" value="1"/>
</dbReference>
<dbReference type="SUPFAM" id="SSF52540">
    <property type="entry name" value="P-loop containing nucleoside triphosphate hydrolases"/>
    <property type="match status" value="1"/>
</dbReference>
<dbReference type="PANTHER" id="PTHR46005">
    <property type="entry name" value="RHO GTPASE-ACTIVATING PROTEIN 190"/>
    <property type="match status" value="1"/>
</dbReference>
<accession>A0A7T8H1L7</accession>
<dbReference type="InterPro" id="IPR036517">
    <property type="entry name" value="FF_domain_sf"/>
</dbReference>
<dbReference type="Proteomes" id="UP000595437">
    <property type="component" value="Chromosome 11"/>
</dbReference>
<feature type="domain" description="Rho GTPase-activating protein FF" evidence="1">
    <location>
        <begin position="93"/>
        <end position="168"/>
    </location>
</feature>
<dbReference type="InterPro" id="IPR032835">
    <property type="entry name" value="RhoGAP-FF1"/>
</dbReference>
<dbReference type="GO" id="GO:0005096">
    <property type="term" value="F:GTPase activator activity"/>
    <property type="evidence" value="ECO:0007669"/>
    <property type="project" value="TreeGrafter"/>
</dbReference>
<dbReference type="GO" id="GO:0008361">
    <property type="term" value="P:regulation of cell size"/>
    <property type="evidence" value="ECO:0007669"/>
    <property type="project" value="TreeGrafter"/>
</dbReference>
<dbReference type="GO" id="GO:0007266">
    <property type="term" value="P:Rho protein signal transduction"/>
    <property type="evidence" value="ECO:0007669"/>
    <property type="project" value="TreeGrafter"/>
</dbReference>
<evidence type="ECO:0000313" key="2">
    <source>
        <dbReference type="EMBL" id="QQP41779.1"/>
    </source>
</evidence>
<name>A0A7T8H1L7_CALRO</name>
<reference evidence="3" key="1">
    <citation type="submission" date="2021-01" db="EMBL/GenBank/DDBJ databases">
        <title>Caligus Genome Assembly.</title>
        <authorList>
            <person name="Gallardo-Escarate C."/>
        </authorList>
    </citation>
    <scope>NUCLEOTIDE SEQUENCE [LARGE SCALE GENOMIC DNA]</scope>
</reference>
<dbReference type="GO" id="GO:0005829">
    <property type="term" value="C:cytosol"/>
    <property type="evidence" value="ECO:0007669"/>
    <property type="project" value="TreeGrafter"/>
</dbReference>
<dbReference type="PANTHER" id="PTHR46005:SF4">
    <property type="entry name" value="RHO GTPASE-ACTIVATING PROTEIN 190"/>
    <property type="match status" value="1"/>
</dbReference>
<dbReference type="InterPro" id="IPR051978">
    <property type="entry name" value="Rho-GAP_domain"/>
</dbReference>
<dbReference type="Gene3D" id="3.40.50.300">
    <property type="entry name" value="P-loop containing nucleotide triphosphate hydrolases"/>
    <property type="match status" value="1"/>
</dbReference>
<dbReference type="AlphaFoldDB" id="A0A7T8H1L7"/>
<organism evidence="2 3">
    <name type="scientific">Caligus rogercresseyi</name>
    <name type="common">Sea louse</name>
    <dbReference type="NCBI Taxonomy" id="217165"/>
    <lineage>
        <taxon>Eukaryota</taxon>
        <taxon>Metazoa</taxon>
        <taxon>Ecdysozoa</taxon>
        <taxon>Arthropoda</taxon>
        <taxon>Crustacea</taxon>
        <taxon>Multicrustacea</taxon>
        <taxon>Hexanauplia</taxon>
        <taxon>Copepoda</taxon>
        <taxon>Siphonostomatoida</taxon>
        <taxon>Caligidae</taxon>
        <taxon>Caligus</taxon>
    </lineage>
</organism>
<sequence>EYEQKFMPEGRFIVDGFLCVFDVSDVPNRSVDKQVDICASILTTVLRMKKPIILVATKCDEAAETYVREIEKLVNRKEFKGLVPVVECSSHENINETLDMATDAFSRLLKLQVTDYGSMWSSTAKKLTGHQEYIHYVDIFGKDNAQRLFKHHIRKLKDDYLGAKIQRYLDLLPEVLHELFPDFDNMGEG</sequence>
<keyword evidence="3" id="KW-1185">Reference proteome</keyword>